<gene>
    <name evidence="1" type="ORF">SADUNF_Sadunf12G0055400</name>
</gene>
<dbReference type="SUPFAM" id="SSF51182">
    <property type="entry name" value="RmlC-like cupins"/>
    <property type="match status" value="1"/>
</dbReference>
<name>A0A835MVX3_9ROSI</name>
<dbReference type="AlphaFoldDB" id="A0A835MVX3"/>
<dbReference type="InterPro" id="IPR014710">
    <property type="entry name" value="RmlC-like_jellyroll"/>
</dbReference>
<dbReference type="InterPro" id="IPR011051">
    <property type="entry name" value="RmlC_Cupin_sf"/>
</dbReference>
<keyword evidence="2" id="KW-1185">Reference proteome</keyword>
<dbReference type="PANTHER" id="PTHR31238">
    <property type="entry name" value="GERMIN-LIKE PROTEIN SUBFAMILY 3 MEMBER 3"/>
    <property type="match status" value="1"/>
</dbReference>
<evidence type="ECO:0000313" key="1">
    <source>
        <dbReference type="EMBL" id="KAF9671513.1"/>
    </source>
</evidence>
<comment type="caution">
    <text evidence="1">The sequence shown here is derived from an EMBL/GenBank/DDBJ whole genome shotgun (WGS) entry which is preliminary data.</text>
</comment>
<dbReference type="EMBL" id="JADGMS010000012">
    <property type="protein sequence ID" value="KAF9671513.1"/>
    <property type="molecule type" value="Genomic_DNA"/>
</dbReference>
<reference evidence="1 2" key="1">
    <citation type="submission" date="2020-10" db="EMBL/GenBank/DDBJ databases">
        <title>Plant Genome Project.</title>
        <authorList>
            <person name="Zhang R.-G."/>
        </authorList>
    </citation>
    <scope>NUCLEOTIDE SEQUENCE [LARGE SCALE GENOMIC DNA]</scope>
    <source>
        <strain evidence="1">FAFU-HL-1</strain>
        <tissue evidence="1">Leaf</tissue>
    </source>
</reference>
<accession>A0A835MVX3</accession>
<evidence type="ECO:0000313" key="2">
    <source>
        <dbReference type="Proteomes" id="UP000657918"/>
    </source>
</evidence>
<protein>
    <submittedName>
        <fullName evidence="1">Uncharacterized protein</fullName>
    </submittedName>
</protein>
<sequence>MSLPFLPSINTLGISMNRIDFALGGFNPPHSLPHAPGIGAAESWRRERSHFHNFQQSPGSAIVPTTFFASKPSIPDDVLTKAFQVGNDNYGKMTEDKISKINEHLITPRDQILEYLHPFTYPVSSSLPKASL</sequence>
<dbReference type="OrthoDB" id="1921208at2759"/>
<organism evidence="1 2">
    <name type="scientific">Salix dunnii</name>
    <dbReference type="NCBI Taxonomy" id="1413687"/>
    <lineage>
        <taxon>Eukaryota</taxon>
        <taxon>Viridiplantae</taxon>
        <taxon>Streptophyta</taxon>
        <taxon>Embryophyta</taxon>
        <taxon>Tracheophyta</taxon>
        <taxon>Spermatophyta</taxon>
        <taxon>Magnoliopsida</taxon>
        <taxon>eudicotyledons</taxon>
        <taxon>Gunneridae</taxon>
        <taxon>Pentapetalae</taxon>
        <taxon>rosids</taxon>
        <taxon>fabids</taxon>
        <taxon>Malpighiales</taxon>
        <taxon>Salicaceae</taxon>
        <taxon>Saliceae</taxon>
        <taxon>Salix</taxon>
    </lineage>
</organism>
<dbReference type="Gene3D" id="2.60.120.10">
    <property type="entry name" value="Jelly Rolls"/>
    <property type="match status" value="2"/>
</dbReference>
<proteinExistence type="predicted"/>
<dbReference type="Proteomes" id="UP000657918">
    <property type="component" value="Unassembled WGS sequence"/>
</dbReference>